<reference evidence="14 15" key="1">
    <citation type="submission" date="2010-07" db="EMBL/GenBank/DDBJ databases">
        <authorList>
            <person name="Muzny D."/>
            <person name="Qin X."/>
            <person name="Deng J."/>
            <person name="Jiang H."/>
            <person name="Liu Y."/>
            <person name="Qu J."/>
            <person name="Song X.-Z."/>
            <person name="Zhang L."/>
            <person name="Thornton R."/>
            <person name="Coyle M."/>
            <person name="Francisco L."/>
            <person name="Jackson L."/>
            <person name="Javaid M."/>
            <person name="Korchina V."/>
            <person name="Kovar C."/>
            <person name="Mata R."/>
            <person name="Mathew T."/>
            <person name="Ngo R."/>
            <person name="Nguyen L."/>
            <person name="Nguyen N."/>
            <person name="Okwuonu G."/>
            <person name="Ongeri F."/>
            <person name="Pham C."/>
            <person name="Simmons D."/>
            <person name="Wilczek-Boney K."/>
            <person name="Hale W."/>
            <person name="Jakkamsetti A."/>
            <person name="Pham P."/>
            <person name="Ruth R."/>
            <person name="San Lucas F."/>
            <person name="Warren J."/>
            <person name="Zhang J."/>
            <person name="Zhao Z."/>
            <person name="Zhou C."/>
            <person name="Zhu D."/>
            <person name="Lee S."/>
            <person name="Bess C."/>
            <person name="Blankenburg K."/>
            <person name="Forbes L."/>
            <person name="Fu Q."/>
            <person name="Gubbala S."/>
            <person name="Hirani K."/>
            <person name="Jayaseelan J.C."/>
            <person name="Lara F."/>
            <person name="Munidasa M."/>
            <person name="Palculict T."/>
            <person name="Patil S."/>
            <person name="Pu L.-L."/>
            <person name="Saada N."/>
            <person name="Tang L."/>
            <person name="Weissenberger G."/>
            <person name="Zhu Y."/>
            <person name="Hemphill L."/>
            <person name="Shang Y."/>
            <person name="Youmans B."/>
            <person name="Ayvaz T."/>
            <person name="Ross M."/>
            <person name="Santibanez J."/>
            <person name="Aqrawi P."/>
            <person name="Gross S."/>
            <person name="Joshi V."/>
            <person name="Fowler G."/>
            <person name="Nazareth L."/>
            <person name="Reid J."/>
            <person name="Worley K."/>
            <person name="Petrosino J."/>
            <person name="Highlander S."/>
            <person name="Gibbs R."/>
        </authorList>
    </citation>
    <scope>NUCLEOTIDE SEQUENCE [LARGE SCALE GENOMIC DNA]</scope>
    <source>
        <strain evidence="14 15">ATCC BAA-1640</strain>
    </source>
</reference>
<feature type="transmembrane region" description="Helical" evidence="13">
    <location>
        <begin position="260"/>
        <end position="280"/>
    </location>
</feature>
<dbReference type="PANTHER" id="PTHR43298:SF2">
    <property type="entry name" value="FMN_FAD EXPORTER YEEO-RELATED"/>
    <property type="match status" value="1"/>
</dbReference>
<evidence type="ECO:0000256" key="4">
    <source>
        <dbReference type="ARBA" id="ARBA00020268"/>
    </source>
</evidence>
<sequence length="458" mass="50005">MKKKIDLLNGPIYRTLIKMSLPLMGTAFIQMAYSFIDLIWLGKLSTDAVAAVGTCGFFVWIANSLMLVGKTGVSVGLSQAYGRGNEREAKEVFKASATVNLIICVLITAFYLIFKENLVDIFHLEESVKLLAIDYFVIVTIGLIFLFANPVLHASFLAKGNSVTPFIVSIVSLIINIVLDPILIFGIGPFPKMGVKGAALATVLAQAVGFFLTMYAGIKGQEIFVRIKYFSKVSFNYVKGVLKLGVPACAQSIIHALVSLYLNIYIASYGAAAIAAYSIGSQIESIAWMSSEGFASAFAAFFGQNYGAKKFDRLKEARRKGLVIISLIGGFATILLFTKAEELFTFFIPIDKEAIRIGAMYLMVISPSELFMTLEIGTTGMMSGLGLTKYPALVGLVFNVFRIPMAKLLMPIYMVGGIWAAMSLSSILKGIFLLIGYEVYSRRTNGFTENMANYISEN</sequence>
<dbReference type="InterPro" id="IPR050222">
    <property type="entry name" value="MATE_MdtK"/>
</dbReference>
<feature type="transmembrane region" description="Helical" evidence="13">
    <location>
        <begin position="21"/>
        <end position="42"/>
    </location>
</feature>
<evidence type="ECO:0000313" key="15">
    <source>
        <dbReference type="Proteomes" id="UP000003280"/>
    </source>
</evidence>
<keyword evidence="8 13" id="KW-0812">Transmembrane</keyword>
<dbReference type="EMBL" id="AEEH01000034">
    <property type="protein sequence ID" value="EFM25482.1"/>
    <property type="molecule type" value="Genomic_DNA"/>
</dbReference>
<evidence type="ECO:0000256" key="5">
    <source>
        <dbReference type="ARBA" id="ARBA00022448"/>
    </source>
</evidence>
<keyword evidence="7" id="KW-1003">Cell membrane</keyword>
<evidence type="ECO:0000256" key="6">
    <source>
        <dbReference type="ARBA" id="ARBA00022449"/>
    </source>
</evidence>
<evidence type="ECO:0000256" key="2">
    <source>
        <dbReference type="ARBA" id="ARBA00004651"/>
    </source>
</evidence>
<dbReference type="NCBIfam" id="TIGR00797">
    <property type="entry name" value="matE"/>
    <property type="match status" value="1"/>
</dbReference>
<feature type="transmembrane region" description="Helical" evidence="13">
    <location>
        <begin position="286"/>
        <end position="308"/>
    </location>
</feature>
<dbReference type="Proteomes" id="UP000003280">
    <property type="component" value="Unassembled WGS sequence"/>
</dbReference>
<evidence type="ECO:0000256" key="13">
    <source>
        <dbReference type="SAM" id="Phobius"/>
    </source>
</evidence>
<name>E0NL49_9FIRM</name>
<keyword evidence="9 13" id="KW-1133">Transmembrane helix</keyword>
<evidence type="ECO:0000256" key="8">
    <source>
        <dbReference type="ARBA" id="ARBA00022692"/>
    </source>
</evidence>
<dbReference type="OrthoDB" id="9776324at2"/>
<dbReference type="eggNOG" id="COG0534">
    <property type="taxonomic scope" value="Bacteria"/>
</dbReference>
<keyword evidence="6" id="KW-0050">Antiport</keyword>
<keyword evidence="5" id="KW-0813">Transport</keyword>
<dbReference type="HOGENOM" id="CLU_012893_5_0_9"/>
<evidence type="ECO:0000256" key="12">
    <source>
        <dbReference type="ARBA" id="ARBA00031636"/>
    </source>
</evidence>
<feature type="transmembrane region" description="Helical" evidence="13">
    <location>
        <begin position="390"/>
        <end position="406"/>
    </location>
</feature>
<dbReference type="GO" id="GO:0005886">
    <property type="term" value="C:plasma membrane"/>
    <property type="evidence" value="ECO:0007669"/>
    <property type="project" value="UniProtKB-SubCell"/>
</dbReference>
<accession>E0NL49</accession>
<feature type="transmembrane region" description="Helical" evidence="13">
    <location>
        <begin position="199"/>
        <end position="218"/>
    </location>
</feature>
<dbReference type="AlphaFoldDB" id="E0NL49"/>
<evidence type="ECO:0000313" key="14">
    <source>
        <dbReference type="EMBL" id="EFM25482.1"/>
    </source>
</evidence>
<protein>
    <recommendedName>
        <fullName evidence="4">Probable multidrug resistance protein NorM</fullName>
    </recommendedName>
    <alternativeName>
        <fullName evidence="12">Multidrug-efflux transporter</fullName>
    </alternativeName>
</protein>
<evidence type="ECO:0000256" key="10">
    <source>
        <dbReference type="ARBA" id="ARBA00023065"/>
    </source>
</evidence>
<dbReference type="GO" id="GO:0006811">
    <property type="term" value="P:monoatomic ion transport"/>
    <property type="evidence" value="ECO:0007669"/>
    <property type="project" value="UniProtKB-KW"/>
</dbReference>
<comment type="similarity">
    <text evidence="3">Belongs to the multi antimicrobial extrusion (MATE) (TC 2.A.66.1) family.</text>
</comment>
<evidence type="ECO:0000256" key="3">
    <source>
        <dbReference type="ARBA" id="ARBA00010199"/>
    </source>
</evidence>
<dbReference type="Pfam" id="PF01554">
    <property type="entry name" value="MatE"/>
    <property type="match status" value="2"/>
</dbReference>
<feature type="transmembrane region" description="Helical" evidence="13">
    <location>
        <begin position="133"/>
        <end position="152"/>
    </location>
</feature>
<keyword evidence="10" id="KW-0406">Ion transport</keyword>
<evidence type="ECO:0000256" key="11">
    <source>
        <dbReference type="ARBA" id="ARBA00023136"/>
    </source>
</evidence>
<keyword evidence="15" id="KW-1185">Reference proteome</keyword>
<comment type="subcellular location">
    <subcellularLocation>
        <location evidence="2">Cell membrane</location>
        <topology evidence="2">Multi-pass membrane protein</topology>
    </subcellularLocation>
</comment>
<evidence type="ECO:0000256" key="9">
    <source>
        <dbReference type="ARBA" id="ARBA00022989"/>
    </source>
</evidence>
<dbReference type="PANTHER" id="PTHR43298">
    <property type="entry name" value="MULTIDRUG RESISTANCE PROTEIN NORM-RELATED"/>
    <property type="match status" value="1"/>
</dbReference>
<feature type="transmembrane region" description="Helical" evidence="13">
    <location>
        <begin position="48"/>
        <end position="68"/>
    </location>
</feature>
<keyword evidence="11 13" id="KW-0472">Membrane</keyword>
<dbReference type="PIRSF" id="PIRSF006603">
    <property type="entry name" value="DinF"/>
    <property type="match status" value="1"/>
</dbReference>
<feature type="transmembrane region" description="Helical" evidence="13">
    <location>
        <begin position="164"/>
        <end position="187"/>
    </location>
</feature>
<feature type="transmembrane region" description="Helical" evidence="13">
    <location>
        <begin position="412"/>
        <end position="435"/>
    </location>
</feature>
<dbReference type="GO" id="GO:0042910">
    <property type="term" value="F:xenobiotic transmembrane transporter activity"/>
    <property type="evidence" value="ECO:0007669"/>
    <property type="project" value="InterPro"/>
</dbReference>
<dbReference type="InterPro" id="IPR048279">
    <property type="entry name" value="MdtK-like"/>
</dbReference>
<feature type="transmembrane region" description="Helical" evidence="13">
    <location>
        <begin position="92"/>
        <end position="113"/>
    </location>
</feature>
<comment type="caution">
    <text evidence="14">The sequence shown here is derived from an EMBL/GenBank/DDBJ whole genome shotgun (WGS) entry which is preliminary data.</text>
</comment>
<dbReference type="RefSeq" id="WP_008901703.1">
    <property type="nucleotide sequence ID" value="NZ_GL397071.1"/>
</dbReference>
<dbReference type="STRING" id="862517.HMPREF9225_0888"/>
<comment type="function">
    <text evidence="1">Multidrug efflux pump.</text>
</comment>
<dbReference type="GO" id="GO:0015297">
    <property type="term" value="F:antiporter activity"/>
    <property type="evidence" value="ECO:0007669"/>
    <property type="project" value="UniProtKB-KW"/>
</dbReference>
<evidence type="ECO:0000256" key="7">
    <source>
        <dbReference type="ARBA" id="ARBA00022475"/>
    </source>
</evidence>
<evidence type="ECO:0000256" key="1">
    <source>
        <dbReference type="ARBA" id="ARBA00003408"/>
    </source>
</evidence>
<proteinExistence type="inferred from homology"/>
<dbReference type="InterPro" id="IPR002528">
    <property type="entry name" value="MATE_fam"/>
</dbReference>
<feature type="transmembrane region" description="Helical" evidence="13">
    <location>
        <begin position="320"/>
        <end position="338"/>
    </location>
</feature>
<gene>
    <name evidence="14" type="ORF">HMPREF9225_0888</name>
</gene>
<dbReference type="CDD" id="cd13140">
    <property type="entry name" value="MATE_like_1"/>
    <property type="match status" value="1"/>
</dbReference>
<organism evidence="14 15">
    <name type="scientific">Peptoniphilus duerdenii ATCC BAA-1640</name>
    <dbReference type="NCBI Taxonomy" id="862517"/>
    <lineage>
        <taxon>Bacteria</taxon>
        <taxon>Bacillati</taxon>
        <taxon>Bacillota</taxon>
        <taxon>Tissierellia</taxon>
        <taxon>Tissierellales</taxon>
        <taxon>Peptoniphilaceae</taxon>
        <taxon>Peptoniphilus</taxon>
    </lineage>
</organism>